<protein>
    <submittedName>
        <fullName evidence="1">Uncharacterized protein</fullName>
    </submittedName>
</protein>
<keyword evidence="2" id="KW-1185">Reference proteome</keyword>
<evidence type="ECO:0000313" key="1">
    <source>
        <dbReference type="EMBL" id="KDS92359.1"/>
    </source>
</evidence>
<sequence length="177" mass="20050">MTTIKYFDNDGFLALCEPATYEGFIGADWTLEQIITLFNERMREGKLVVAYVGQDDAFGRFKLRKTASKRPAVWEHTMPLKVEQGPVSFVTYGGLTMVAQFSDERLDTQTRDLEPLTELAPGNYTVTIRRLSRRRSNIWSKFGLLAYPLHELVVTPGRMAEPPAYFPGAKQLVPGLE</sequence>
<reference evidence="1 2" key="1">
    <citation type="submission" date="2014-01" db="EMBL/GenBank/DDBJ databases">
        <title>Draft genome sequence of the multidrug-resistant clinical isolate Dermabacter hominis 1368.</title>
        <authorList>
            <person name="Albersmeier A."/>
            <person name="Bomholt C."/>
            <person name="Glaub A."/>
            <person name="Ruckert C."/>
            <person name="Soriano F."/>
            <person name="Fernandez-Natal I."/>
            <person name="Tauch A."/>
        </authorList>
    </citation>
    <scope>NUCLEOTIDE SEQUENCE [LARGE SCALE GENOMIC DNA]</scope>
    <source>
        <strain evidence="1 2">1368</strain>
    </source>
</reference>
<organism evidence="1 2">
    <name type="scientific">Dermabacter hominis 1368</name>
    <dbReference type="NCBI Taxonomy" id="1450519"/>
    <lineage>
        <taxon>Bacteria</taxon>
        <taxon>Bacillati</taxon>
        <taxon>Actinomycetota</taxon>
        <taxon>Actinomycetes</taxon>
        <taxon>Micrococcales</taxon>
        <taxon>Dermabacteraceae</taxon>
        <taxon>Dermabacter</taxon>
    </lineage>
</organism>
<dbReference type="EMBL" id="JDRS01000034">
    <property type="protein sequence ID" value="KDS92359.1"/>
    <property type="molecule type" value="Genomic_DNA"/>
</dbReference>
<dbReference type="Proteomes" id="UP000030182">
    <property type="component" value="Unassembled WGS sequence"/>
</dbReference>
<proteinExistence type="predicted"/>
<evidence type="ECO:0000313" key="2">
    <source>
        <dbReference type="Proteomes" id="UP000030182"/>
    </source>
</evidence>
<gene>
    <name evidence="1" type="ORF">DHOM_11410</name>
</gene>
<dbReference type="RefSeq" id="WP_034372460.1">
    <property type="nucleotide sequence ID" value="NZ_KN323183.1"/>
</dbReference>
<accession>A0ABR4SGQ9</accession>
<comment type="caution">
    <text evidence="1">The sequence shown here is derived from an EMBL/GenBank/DDBJ whole genome shotgun (WGS) entry which is preliminary data.</text>
</comment>
<name>A0ABR4SGQ9_9MICO</name>